<keyword evidence="2" id="KW-1185">Reference proteome</keyword>
<reference evidence="1 2" key="1">
    <citation type="submission" date="2023-04" db="EMBL/GenBank/DDBJ databases">
        <title>Forest soil microbial communities from Buena Vista Peninsula, Colon Province, Panama.</title>
        <authorList>
            <person name="Bouskill N."/>
        </authorList>
    </citation>
    <scope>NUCLEOTIDE SEQUENCE [LARGE SCALE GENOMIC DNA]</scope>
    <source>
        <strain evidence="1 2">GGS1</strain>
    </source>
</reference>
<accession>A0ABT6M096</accession>
<dbReference type="Proteomes" id="UP001160499">
    <property type="component" value="Unassembled WGS sequence"/>
</dbReference>
<evidence type="ECO:0000313" key="2">
    <source>
        <dbReference type="Proteomes" id="UP001160499"/>
    </source>
</evidence>
<proteinExistence type="predicted"/>
<organism evidence="1 2">
    <name type="scientific">Streptomyces pseudovenezuelae</name>
    <dbReference type="NCBI Taxonomy" id="67350"/>
    <lineage>
        <taxon>Bacteria</taxon>
        <taxon>Bacillati</taxon>
        <taxon>Actinomycetota</taxon>
        <taxon>Actinomycetes</taxon>
        <taxon>Kitasatosporales</taxon>
        <taxon>Streptomycetaceae</taxon>
        <taxon>Streptomyces</taxon>
        <taxon>Streptomyces aurantiacus group</taxon>
    </lineage>
</organism>
<evidence type="ECO:0000313" key="1">
    <source>
        <dbReference type="EMBL" id="MDH6221992.1"/>
    </source>
</evidence>
<protein>
    <submittedName>
        <fullName evidence="1">Uncharacterized protein</fullName>
    </submittedName>
</protein>
<dbReference type="EMBL" id="JARXVH010000028">
    <property type="protein sequence ID" value="MDH6221992.1"/>
    <property type="molecule type" value="Genomic_DNA"/>
</dbReference>
<gene>
    <name evidence="1" type="ORF">M2283_009339</name>
</gene>
<sequence>MTTWWLPLPSAVDMQGRLAHVLGVQPWELHTNGE</sequence>
<name>A0ABT6M096_9ACTN</name>
<comment type="caution">
    <text evidence="1">The sequence shown here is derived from an EMBL/GenBank/DDBJ whole genome shotgun (WGS) entry which is preliminary data.</text>
</comment>